<dbReference type="FunFam" id="2.30.180.10:FF:000006">
    <property type="entry name" value="Fasciclin-like arabinogalactan protein 11"/>
    <property type="match status" value="1"/>
</dbReference>
<evidence type="ECO:0000256" key="4">
    <source>
        <dbReference type="ARBA" id="ARBA00022622"/>
    </source>
</evidence>
<proteinExistence type="inferred from homology"/>
<feature type="region of interest" description="Disordered" evidence="10">
    <location>
        <begin position="187"/>
        <end position="221"/>
    </location>
</feature>
<evidence type="ECO:0000256" key="5">
    <source>
        <dbReference type="ARBA" id="ARBA00022729"/>
    </source>
</evidence>
<dbReference type="GO" id="GO:0005886">
    <property type="term" value="C:plasma membrane"/>
    <property type="evidence" value="ECO:0007669"/>
    <property type="project" value="UniProtKB-SubCell"/>
</dbReference>
<reference evidence="13 14" key="1">
    <citation type="submission" date="2023-12" db="EMBL/GenBank/DDBJ databases">
        <title>A high-quality genome assembly for Dillenia turbinata (Dilleniales).</title>
        <authorList>
            <person name="Chanderbali A."/>
        </authorList>
    </citation>
    <scope>NUCLEOTIDE SEQUENCE [LARGE SCALE GENOMIC DNA]</scope>
    <source>
        <strain evidence="13">LSX21</strain>
        <tissue evidence="13">Leaf</tissue>
    </source>
</reference>
<keyword evidence="14" id="KW-1185">Reference proteome</keyword>
<keyword evidence="5 11" id="KW-0732">Signal</keyword>
<evidence type="ECO:0000256" key="11">
    <source>
        <dbReference type="SAM" id="SignalP"/>
    </source>
</evidence>
<dbReference type="Gene3D" id="2.30.180.10">
    <property type="entry name" value="FAS1 domain"/>
    <property type="match status" value="1"/>
</dbReference>
<evidence type="ECO:0000256" key="8">
    <source>
        <dbReference type="ARBA" id="ARBA00023180"/>
    </source>
</evidence>
<keyword evidence="3" id="KW-1003">Cell membrane</keyword>
<dbReference type="PANTHER" id="PTHR32077">
    <property type="entry name" value="FASCICLIN-LIKE ARABINOGALACTAN PROTEIN"/>
    <property type="match status" value="1"/>
</dbReference>
<evidence type="ECO:0000256" key="9">
    <source>
        <dbReference type="ARBA" id="ARBA00024686"/>
    </source>
</evidence>
<name>A0AAN8WC27_9MAGN</name>
<evidence type="ECO:0000256" key="1">
    <source>
        <dbReference type="ARBA" id="ARBA00004609"/>
    </source>
</evidence>
<feature type="signal peptide" evidence="11">
    <location>
        <begin position="1"/>
        <end position="23"/>
    </location>
</feature>
<dbReference type="SMART" id="SM00554">
    <property type="entry name" value="FAS1"/>
    <property type="match status" value="1"/>
</dbReference>
<keyword evidence="4" id="KW-0449">Lipoprotein</keyword>
<dbReference type="GO" id="GO:0009834">
    <property type="term" value="P:plant-type secondary cell wall biogenesis"/>
    <property type="evidence" value="ECO:0007669"/>
    <property type="project" value="TreeGrafter"/>
</dbReference>
<dbReference type="EMBL" id="JBAMMX010000003">
    <property type="protein sequence ID" value="KAK6943783.1"/>
    <property type="molecule type" value="Genomic_DNA"/>
</dbReference>
<sequence length="242" mass="25471">MGSLVLSSFLAILISLHFSRTSAQTAAPGPAPSGPTDITAILKKAGQYTTLIRLLKSTQLDDQINNALNKENQGITILAPTDKAFSNLKAGTMNSLTEQQKFQLLQFHVIPSFLSVLQFQTLSNPVRTEAGGSNREFPLNVTTSGSQVNITTGLTDATLANTVYTDNTQLAVYQVDQVLRPLGIFRPSAPPAAPAPSKSKKKADSPAEAPSGTSEETSVKSSGTLLVNFGVALLAATLLSVS</sequence>
<evidence type="ECO:0000256" key="7">
    <source>
        <dbReference type="ARBA" id="ARBA00023136"/>
    </source>
</evidence>
<evidence type="ECO:0000256" key="2">
    <source>
        <dbReference type="ARBA" id="ARBA00007843"/>
    </source>
</evidence>
<comment type="subcellular location">
    <subcellularLocation>
        <location evidence="1">Cell membrane</location>
        <topology evidence="1">Lipid-anchor</topology>
        <topology evidence="1">GPI-anchor</topology>
    </subcellularLocation>
</comment>
<comment type="similarity">
    <text evidence="2">Belongs to the fasciclin-like AGP family.</text>
</comment>
<organism evidence="13 14">
    <name type="scientific">Dillenia turbinata</name>
    <dbReference type="NCBI Taxonomy" id="194707"/>
    <lineage>
        <taxon>Eukaryota</taxon>
        <taxon>Viridiplantae</taxon>
        <taxon>Streptophyta</taxon>
        <taxon>Embryophyta</taxon>
        <taxon>Tracheophyta</taxon>
        <taxon>Spermatophyta</taxon>
        <taxon>Magnoliopsida</taxon>
        <taxon>eudicotyledons</taxon>
        <taxon>Gunneridae</taxon>
        <taxon>Pentapetalae</taxon>
        <taxon>Dilleniales</taxon>
        <taxon>Dilleniaceae</taxon>
        <taxon>Dillenia</taxon>
    </lineage>
</organism>
<evidence type="ECO:0000256" key="3">
    <source>
        <dbReference type="ARBA" id="ARBA00022475"/>
    </source>
</evidence>
<feature type="chain" id="PRO_5042823148" evidence="11">
    <location>
        <begin position="24"/>
        <end position="242"/>
    </location>
</feature>
<dbReference type="InterPro" id="IPR000782">
    <property type="entry name" value="FAS1_domain"/>
</dbReference>
<keyword evidence="8" id="KW-0325">Glycoprotein</keyword>
<gene>
    <name evidence="13" type="ORF">RJ641_024885</name>
</gene>
<feature type="domain" description="FAS1" evidence="12">
    <location>
        <begin position="35"/>
        <end position="179"/>
    </location>
</feature>
<evidence type="ECO:0000256" key="10">
    <source>
        <dbReference type="SAM" id="MobiDB-lite"/>
    </source>
</evidence>
<dbReference type="PANTHER" id="PTHR32077:SF65">
    <property type="entry name" value="FASCICLIN-LIKE ARABINOGALACTAN PROTEIN 11"/>
    <property type="match status" value="1"/>
</dbReference>
<dbReference type="AlphaFoldDB" id="A0AAN8WC27"/>
<keyword evidence="7" id="KW-0472">Membrane</keyword>
<comment type="caution">
    <text evidence="13">The sequence shown here is derived from an EMBL/GenBank/DDBJ whole genome shotgun (WGS) entry which is preliminary data.</text>
</comment>
<keyword evidence="4" id="KW-0336">GPI-anchor</keyword>
<dbReference type="InterPro" id="IPR036378">
    <property type="entry name" value="FAS1_dom_sf"/>
</dbReference>
<dbReference type="InterPro" id="IPR045003">
    <property type="entry name" value="FLA_A"/>
</dbReference>
<dbReference type="SUPFAM" id="SSF82153">
    <property type="entry name" value="FAS1 domain"/>
    <property type="match status" value="1"/>
</dbReference>
<evidence type="ECO:0000256" key="6">
    <source>
        <dbReference type="ARBA" id="ARBA00022974"/>
    </source>
</evidence>
<evidence type="ECO:0000259" key="12">
    <source>
        <dbReference type="PROSITE" id="PS50213"/>
    </source>
</evidence>
<accession>A0AAN8WC27</accession>
<feature type="compositionally biased region" description="Polar residues" evidence="10">
    <location>
        <begin position="212"/>
        <end position="221"/>
    </location>
</feature>
<dbReference type="GO" id="GO:0098552">
    <property type="term" value="C:side of membrane"/>
    <property type="evidence" value="ECO:0007669"/>
    <property type="project" value="UniProtKB-KW"/>
</dbReference>
<protein>
    <submittedName>
        <fullName evidence="13">FAS1 domain</fullName>
    </submittedName>
</protein>
<dbReference type="Proteomes" id="UP001370490">
    <property type="component" value="Unassembled WGS sequence"/>
</dbReference>
<evidence type="ECO:0000313" key="14">
    <source>
        <dbReference type="Proteomes" id="UP001370490"/>
    </source>
</evidence>
<dbReference type="Pfam" id="PF02469">
    <property type="entry name" value="Fasciclin"/>
    <property type="match status" value="1"/>
</dbReference>
<comment type="function">
    <text evidence="9">May be a cell surface adhesion protein.</text>
</comment>
<evidence type="ECO:0000313" key="13">
    <source>
        <dbReference type="EMBL" id="KAK6943783.1"/>
    </source>
</evidence>
<dbReference type="PROSITE" id="PS50213">
    <property type="entry name" value="FAS1"/>
    <property type="match status" value="1"/>
</dbReference>
<keyword evidence="6" id="KW-0654">Proteoglycan</keyword>